<comment type="caution">
    <text evidence="3">The sequence shown here is derived from an EMBL/GenBank/DDBJ whole genome shotgun (WGS) entry which is preliminary data.</text>
</comment>
<dbReference type="InterPro" id="IPR052786">
    <property type="entry name" value="Spore_wall_assembly"/>
</dbReference>
<dbReference type="AlphaFoldDB" id="A0A427YPE8"/>
<dbReference type="STRING" id="1890683.A0A427YPE8"/>
<proteinExistence type="predicted"/>
<dbReference type="Proteomes" id="UP000279259">
    <property type="component" value="Unassembled WGS sequence"/>
</dbReference>
<evidence type="ECO:0000256" key="2">
    <source>
        <dbReference type="SAM" id="Phobius"/>
    </source>
</evidence>
<feature type="region of interest" description="Disordered" evidence="1">
    <location>
        <begin position="335"/>
        <end position="389"/>
    </location>
</feature>
<feature type="compositionally biased region" description="Gly residues" evidence="1">
    <location>
        <begin position="341"/>
        <end position="365"/>
    </location>
</feature>
<organism evidence="3 4">
    <name type="scientific">Saitozyma podzolica</name>
    <dbReference type="NCBI Taxonomy" id="1890683"/>
    <lineage>
        <taxon>Eukaryota</taxon>
        <taxon>Fungi</taxon>
        <taxon>Dikarya</taxon>
        <taxon>Basidiomycota</taxon>
        <taxon>Agaricomycotina</taxon>
        <taxon>Tremellomycetes</taxon>
        <taxon>Tremellales</taxon>
        <taxon>Trimorphomycetaceae</taxon>
        <taxon>Saitozyma</taxon>
    </lineage>
</organism>
<keyword evidence="4" id="KW-1185">Reference proteome</keyword>
<sequence length="389" mass="42835">MPSELLHLPPLYTLVGLYRLVTDPFIRNPVLDKIRHASIRGLVVGGLYAVGSWRVLDWFVRRFLVPGGAGLFGWGGGAGRGKVGEAVREAVGGKVNVGFGLFSVGVDLVFYTHLLILLPQLSSILRFFIYKNLKLARSRAYALTVSSRGKPHEFWSQGYIEEWASPPVPGPADLAGSRRSREAKWISWVLWWPTQLFLRHYLLLPLSPNLPLLSPLITCTLRSLQTAAYLHQPYFEAKQMTPAEVWRWVEERKWAYRAFGFAAALLESIPIAGLFFSISNRIGAAMWAFDLEKRQHLFSHSVLRPLPPDQVGWFGSGATSDLDVDIQAAEEEIERKRGWGEKGPGPGAGVGATPGAGSGEAGGQGDARRIIEVKGEGVGVGEKGREKVL</sequence>
<gene>
    <name evidence="3" type="ORF">EHS25_008430</name>
</gene>
<feature type="transmembrane region" description="Helical" evidence="2">
    <location>
        <begin position="108"/>
        <end position="129"/>
    </location>
</feature>
<dbReference type="OrthoDB" id="10012223at2759"/>
<keyword evidence="2" id="KW-0472">Membrane</keyword>
<evidence type="ECO:0000313" key="3">
    <source>
        <dbReference type="EMBL" id="RSH92982.1"/>
    </source>
</evidence>
<reference evidence="3 4" key="1">
    <citation type="submission" date="2018-11" db="EMBL/GenBank/DDBJ databases">
        <title>Genome sequence of Saitozyma podzolica DSM 27192.</title>
        <authorList>
            <person name="Aliyu H."/>
            <person name="Gorte O."/>
            <person name="Ochsenreither K."/>
        </authorList>
    </citation>
    <scope>NUCLEOTIDE SEQUENCE [LARGE SCALE GENOMIC DNA]</scope>
    <source>
        <strain evidence="3 4">DSM 27192</strain>
    </source>
</reference>
<protein>
    <submittedName>
        <fullName evidence="3">Uncharacterized protein</fullName>
    </submittedName>
</protein>
<feature type="compositionally biased region" description="Basic and acidic residues" evidence="1">
    <location>
        <begin position="366"/>
        <end position="375"/>
    </location>
</feature>
<name>A0A427YPE8_9TREE</name>
<dbReference type="PANTHER" id="PTHR34292">
    <property type="entry name" value="OUTER SPORE WALL PROTEIN LDS1"/>
    <property type="match status" value="1"/>
</dbReference>
<keyword evidence="2" id="KW-1133">Transmembrane helix</keyword>
<evidence type="ECO:0000313" key="4">
    <source>
        <dbReference type="Proteomes" id="UP000279259"/>
    </source>
</evidence>
<accession>A0A427YPE8</accession>
<dbReference type="EMBL" id="RSCD01000005">
    <property type="protein sequence ID" value="RSH92982.1"/>
    <property type="molecule type" value="Genomic_DNA"/>
</dbReference>
<dbReference type="PANTHER" id="PTHR34292:SF2">
    <property type="entry name" value="OUTER SPORE WALL PROTEIN LDS1"/>
    <property type="match status" value="1"/>
</dbReference>
<evidence type="ECO:0000256" key="1">
    <source>
        <dbReference type="SAM" id="MobiDB-lite"/>
    </source>
</evidence>
<keyword evidence="2" id="KW-0812">Transmembrane</keyword>
<feature type="transmembrane region" description="Helical" evidence="2">
    <location>
        <begin position="254"/>
        <end position="276"/>
    </location>
</feature>